<sequence length="296" mass="29656">MSLRALHAELAVVRALAADGLAEIGDAGGTGQVWLRTAAARLTAFDGVLAEAAGVLAAPVQVLVLTVVTFLVVAGSAALAGTLGLSGGGILTAAGAALLLAAAAVPFATRRLYTLIGRRRTAATSGTTNATGIAAVTTGTTNATAAVTTGTTTATGTGTTTGTGTFTATAIAADASGTAVTVHFRHPSPGRPAHPASGRVPAQGWVPAQGRVPAPGRVGNGEAGLAGVPDRLMRARVRLVSAALRHVGTAGWDTPQLRRAIRTDPMVRRLAHADQLLCQAVDCIERHLGDLRKDAL</sequence>
<gene>
    <name evidence="2" type="ORF">ACFO0C_24815</name>
</gene>
<reference evidence="3" key="1">
    <citation type="journal article" date="2019" name="Int. J. Syst. Evol. Microbiol.">
        <title>The Global Catalogue of Microorganisms (GCM) 10K type strain sequencing project: providing services to taxonomists for standard genome sequencing and annotation.</title>
        <authorList>
            <consortium name="The Broad Institute Genomics Platform"/>
            <consortium name="The Broad Institute Genome Sequencing Center for Infectious Disease"/>
            <person name="Wu L."/>
            <person name="Ma J."/>
        </authorList>
    </citation>
    <scope>NUCLEOTIDE SEQUENCE [LARGE SCALE GENOMIC DNA]</scope>
    <source>
        <strain evidence="3">TBRC 5832</strain>
    </source>
</reference>
<organism evidence="2 3">
    <name type="scientific">Actinoplanes subglobosus</name>
    <dbReference type="NCBI Taxonomy" id="1547892"/>
    <lineage>
        <taxon>Bacteria</taxon>
        <taxon>Bacillati</taxon>
        <taxon>Actinomycetota</taxon>
        <taxon>Actinomycetes</taxon>
        <taxon>Micromonosporales</taxon>
        <taxon>Micromonosporaceae</taxon>
        <taxon>Actinoplanes</taxon>
    </lineage>
</organism>
<feature type="transmembrane region" description="Helical" evidence="1">
    <location>
        <begin position="89"/>
        <end position="109"/>
    </location>
</feature>
<dbReference type="RefSeq" id="WP_378069037.1">
    <property type="nucleotide sequence ID" value="NZ_JBHSBL010000018.1"/>
</dbReference>
<dbReference type="Proteomes" id="UP001595867">
    <property type="component" value="Unassembled WGS sequence"/>
</dbReference>
<keyword evidence="1" id="KW-0472">Membrane</keyword>
<dbReference type="EMBL" id="JBHSBL010000018">
    <property type="protein sequence ID" value="MFC4068167.1"/>
    <property type="molecule type" value="Genomic_DNA"/>
</dbReference>
<comment type="caution">
    <text evidence="2">The sequence shown here is derived from an EMBL/GenBank/DDBJ whole genome shotgun (WGS) entry which is preliminary data.</text>
</comment>
<proteinExistence type="predicted"/>
<keyword evidence="1" id="KW-1133">Transmembrane helix</keyword>
<evidence type="ECO:0000313" key="3">
    <source>
        <dbReference type="Proteomes" id="UP001595867"/>
    </source>
</evidence>
<protein>
    <submittedName>
        <fullName evidence="2">Uncharacterized protein</fullName>
    </submittedName>
</protein>
<feature type="transmembrane region" description="Helical" evidence="1">
    <location>
        <begin position="62"/>
        <end position="83"/>
    </location>
</feature>
<evidence type="ECO:0000313" key="2">
    <source>
        <dbReference type="EMBL" id="MFC4068167.1"/>
    </source>
</evidence>
<accession>A0ABV8IV96</accession>
<keyword evidence="3" id="KW-1185">Reference proteome</keyword>
<evidence type="ECO:0000256" key="1">
    <source>
        <dbReference type="SAM" id="Phobius"/>
    </source>
</evidence>
<name>A0ABV8IV96_9ACTN</name>
<keyword evidence="1" id="KW-0812">Transmembrane</keyword>